<name>A0A0D0B7A9_9AGAM</name>
<evidence type="ECO:0000259" key="2">
    <source>
        <dbReference type="Pfam" id="PF20152"/>
    </source>
</evidence>
<feature type="transmembrane region" description="Helical" evidence="1">
    <location>
        <begin position="55"/>
        <end position="83"/>
    </location>
</feature>
<dbReference type="InterPro" id="IPR045339">
    <property type="entry name" value="DUF6534"/>
</dbReference>
<dbReference type="InParanoid" id="A0A0D0B7A9"/>
<organism evidence="3 4">
    <name type="scientific">Suillus luteus UH-Slu-Lm8-n1</name>
    <dbReference type="NCBI Taxonomy" id="930992"/>
    <lineage>
        <taxon>Eukaryota</taxon>
        <taxon>Fungi</taxon>
        <taxon>Dikarya</taxon>
        <taxon>Basidiomycota</taxon>
        <taxon>Agaricomycotina</taxon>
        <taxon>Agaricomycetes</taxon>
        <taxon>Agaricomycetidae</taxon>
        <taxon>Boletales</taxon>
        <taxon>Suillineae</taxon>
        <taxon>Suillaceae</taxon>
        <taxon>Suillus</taxon>
    </lineage>
</organism>
<evidence type="ECO:0000313" key="4">
    <source>
        <dbReference type="Proteomes" id="UP000054485"/>
    </source>
</evidence>
<dbReference type="OrthoDB" id="2745105at2759"/>
<dbReference type="HOGENOM" id="CLU_046025_5_3_1"/>
<gene>
    <name evidence="3" type="ORF">CY34DRAFT_321432</name>
</gene>
<reference evidence="3 4" key="1">
    <citation type="submission" date="2014-04" db="EMBL/GenBank/DDBJ databases">
        <authorList>
            <consortium name="DOE Joint Genome Institute"/>
            <person name="Kuo A."/>
            <person name="Ruytinx J."/>
            <person name="Rineau F."/>
            <person name="Colpaert J."/>
            <person name="Kohler A."/>
            <person name="Nagy L.G."/>
            <person name="Floudas D."/>
            <person name="Copeland A."/>
            <person name="Barry K.W."/>
            <person name="Cichocki N."/>
            <person name="Veneault-Fourrey C."/>
            <person name="LaButti K."/>
            <person name="Lindquist E.A."/>
            <person name="Lipzen A."/>
            <person name="Lundell T."/>
            <person name="Morin E."/>
            <person name="Murat C."/>
            <person name="Sun H."/>
            <person name="Tunlid A."/>
            <person name="Henrissat B."/>
            <person name="Grigoriev I.V."/>
            <person name="Hibbett D.S."/>
            <person name="Martin F."/>
            <person name="Nordberg H.P."/>
            <person name="Cantor M.N."/>
            <person name="Hua S.X."/>
        </authorList>
    </citation>
    <scope>NUCLEOTIDE SEQUENCE [LARGE SCALE GENOMIC DNA]</scope>
    <source>
        <strain evidence="3 4">UH-Slu-Lm8-n1</strain>
    </source>
</reference>
<feature type="transmembrane region" description="Helical" evidence="1">
    <location>
        <begin position="167"/>
        <end position="193"/>
    </location>
</feature>
<dbReference type="Pfam" id="PF20152">
    <property type="entry name" value="DUF6534"/>
    <property type="match status" value="1"/>
</dbReference>
<feature type="domain" description="DUF6534" evidence="2">
    <location>
        <begin position="178"/>
        <end position="263"/>
    </location>
</feature>
<feature type="transmembrane region" description="Helical" evidence="1">
    <location>
        <begin position="205"/>
        <end position="230"/>
    </location>
</feature>
<evidence type="ECO:0000313" key="3">
    <source>
        <dbReference type="EMBL" id="KIK39703.1"/>
    </source>
</evidence>
<dbReference type="EMBL" id="KN835332">
    <property type="protein sequence ID" value="KIK39703.1"/>
    <property type="molecule type" value="Genomic_DNA"/>
</dbReference>
<feature type="transmembrane region" description="Helical" evidence="1">
    <location>
        <begin position="95"/>
        <end position="118"/>
    </location>
</feature>
<keyword evidence="1" id="KW-0812">Transmembrane</keyword>
<reference evidence="4" key="2">
    <citation type="submission" date="2015-01" db="EMBL/GenBank/DDBJ databases">
        <title>Evolutionary Origins and Diversification of the Mycorrhizal Mutualists.</title>
        <authorList>
            <consortium name="DOE Joint Genome Institute"/>
            <consortium name="Mycorrhizal Genomics Consortium"/>
            <person name="Kohler A."/>
            <person name="Kuo A."/>
            <person name="Nagy L.G."/>
            <person name="Floudas D."/>
            <person name="Copeland A."/>
            <person name="Barry K.W."/>
            <person name="Cichocki N."/>
            <person name="Veneault-Fourrey C."/>
            <person name="LaButti K."/>
            <person name="Lindquist E.A."/>
            <person name="Lipzen A."/>
            <person name="Lundell T."/>
            <person name="Morin E."/>
            <person name="Murat C."/>
            <person name="Riley R."/>
            <person name="Ohm R."/>
            <person name="Sun H."/>
            <person name="Tunlid A."/>
            <person name="Henrissat B."/>
            <person name="Grigoriev I.V."/>
            <person name="Hibbett D.S."/>
            <person name="Martin F."/>
        </authorList>
    </citation>
    <scope>NUCLEOTIDE SEQUENCE [LARGE SCALE GENOMIC DNA]</scope>
    <source>
        <strain evidence="4">UH-Slu-Lm8-n1</strain>
    </source>
</reference>
<sequence length="337" mass="38201">MPSLTQVQPQPFHFDLGSTYGALFIGCILSALLFGLTNIQAYVYFRTHAGGWTKFYRLVVLLLWTLDAVHVGLTVHCVYYYLVINFANFAALIEAVWSFQLQVVLNVLTVYVIHLLYSHRIWIVGRDRSIIFRIIPSIVIVLSSGVAIVLFWVVYHHNPSTGMFLDRWTVFMALSAATFLDIVVTTSLWYLLASSRTGFSDTDGLITRLICYTIDSGCLTSICALASIIMCAVMPYNFIFLSIQFIMAKLYVNSYIALLNARYYTQPNADSIDSFELRRKPPSPGLRDMSQEKFPSFRRSFLAHPDVEVVPPTQPLAVVMSRRSILVTVEKESFINI</sequence>
<feature type="transmembrane region" description="Helical" evidence="1">
    <location>
        <begin position="130"/>
        <end position="155"/>
    </location>
</feature>
<dbReference type="AlphaFoldDB" id="A0A0D0B7A9"/>
<keyword evidence="1" id="KW-1133">Transmembrane helix</keyword>
<dbReference type="Proteomes" id="UP000054485">
    <property type="component" value="Unassembled WGS sequence"/>
</dbReference>
<keyword evidence="1" id="KW-0472">Membrane</keyword>
<dbReference type="PANTHER" id="PTHR40465">
    <property type="entry name" value="CHROMOSOME 1, WHOLE GENOME SHOTGUN SEQUENCE"/>
    <property type="match status" value="1"/>
</dbReference>
<dbReference type="STRING" id="930992.A0A0D0B7A9"/>
<evidence type="ECO:0000256" key="1">
    <source>
        <dbReference type="SAM" id="Phobius"/>
    </source>
</evidence>
<dbReference type="PANTHER" id="PTHR40465:SF1">
    <property type="entry name" value="DUF6534 DOMAIN-CONTAINING PROTEIN"/>
    <property type="match status" value="1"/>
</dbReference>
<feature type="transmembrane region" description="Helical" evidence="1">
    <location>
        <begin position="20"/>
        <end position="43"/>
    </location>
</feature>
<protein>
    <recommendedName>
        <fullName evidence="2">DUF6534 domain-containing protein</fullName>
    </recommendedName>
</protein>
<keyword evidence="4" id="KW-1185">Reference proteome</keyword>
<accession>A0A0D0B7A9</accession>
<proteinExistence type="predicted"/>